<name>A0A067LHX2_JATCU</name>
<dbReference type="EMBL" id="KK914201">
    <property type="protein sequence ID" value="KDP46993.1"/>
    <property type="molecule type" value="Genomic_DNA"/>
</dbReference>
<gene>
    <name evidence="1" type="ORF">JCGZ_02429</name>
</gene>
<sequence length="220" mass="24206">MSKAQSDQLCCSPPQLSLIGFRGYTLPDAVLKENLPEGILVNLMILPPVWRVDGIIKVDDTGVVLGDIPFPPGMEVTLDPTNELGPTLAIPADLRQDLKPDHGFLSWLVSHFNPNTMVFRFDDSEVTPTYEEMCAVMGHHPKQDETPAFPPGPRYDLTEAAALCPIYLPGGIDPVQGLPLEPFLNRVLSMDANPSWVRACCFLLLNMYAMKNCQPGIGDF</sequence>
<evidence type="ECO:0000313" key="2">
    <source>
        <dbReference type="Proteomes" id="UP000027138"/>
    </source>
</evidence>
<proteinExistence type="predicted"/>
<reference evidence="1 2" key="1">
    <citation type="journal article" date="2014" name="PLoS ONE">
        <title>Global Analysis of Gene Expression Profiles in Physic Nut (Jatropha curcas L.) Seedlings Exposed to Salt Stress.</title>
        <authorList>
            <person name="Zhang L."/>
            <person name="Zhang C."/>
            <person name="Wu P."/>
            <person name="Chen Y."/>
            <person name="Li M."/>
            <person name="Jiang H."/>
            <person name="Wu G."/>
        </authorList>
    </citation>
    <scope>NUCLEOTIDE SEQUENCE [LARGE SCALE GENOMIC DNA]</scope>
    <source>
        <strain evidence="2">cv. GZQX0401</strain>
        <tissue evidence="1">Young leaves</tissue>
    </source>
</reference>
<dbReference type="AlphaFoldDB" id="A0A067LHX2"/>
<dbReference type="OrthoDB" id="994452at2759"/>
<evidence type="ECO:0008006" key="3">
    <source>
        <dbReference type="Google" id="ProtNLM"/>
    </source>
</evidence>
<dbReference type="Proteomes" id="UP000027138">
    <property type="component" value="Unassembled WGS sequence"/>
</dbReference>
<protein>
    <recommendedName>
        <fullName evidence="3">Aminotransferase-like plant mobile domain-containing protein</fullName>
    </recommendedName>
</protein>
<evidence type="ECO:0000313" key="1">
    <source>
        <dbReference type="EMBL" id="KDP46993.1"/>
    </source>
</evidence>
<accession>A0A067LHX2</accession>
<keyword evidence="2" id="KW-1185">Reference proteome</keyword>
<organism evidence="1 2">
    <name type="scientific">Jatropha curcas</name>
    <name type="common">Barbados nut</name>
    <dbReference type="NCBI Taxonomy" id="180498"/>
    <lineage>
        <taxon>Eukaryota</taxon>
        <taxon>Viridiplantae</taxon>
        <taxon>Streptophyta</taxon>
        <taxon>Embryophyta</taxon>
        <taxon>Tracheophyta</taxon>
        <taxon>Spermatophyta</taxon>
        <taxon>Magnoliopsida</taxon>
        <taxon>eudicotyledons</taxon>
        <taxon>Gunneridae</taxon>
        <taxon>Pentapetalae</taxon>
        <taxon>rosids</taxon>
        <taxon>fabids</taxon>
        <taxon>Malpighiales</taxon>
        <taxon>Euphorbiaceae</taxon>
        <taxon>Crotonoideae</taxon>
        <taxon>Jatropheae</taxon>
        <taxon>Jatropha</taxon>
    </lineage>
</organism>